<dbReference type="EMBL" id="CM026421">
    <property type="protein sequence ID" value="KAG0590525.1"/>
    <property type="molecule type" value="Genomic_DNA"/>
</dbReference>
<organism evidence="1 2">
    <name type="scientific">Ceratodon purpureus</name>
    <name type="common">Fire moss</name>
    <name type="synonym">Dicranum purpureum</name>
    <dbReference type="NCBI Taxonomy" id="3225"/>
    <lineage>
        <taxon>Eukaryota</taxon>
        <taxon>Viridiplantae</taxon>
        <taxon>Streptophyta</taxon>
        <taxon>Embryophyta</taxon>
        <taxon>Bryophyta</taxon>
        <taxon>Bryophytina</taxon>
        <taxon>Bryopsida</taxon>
        <taxon>Dicranidae</taxon>
        <taxon>Pseudoditrichales</taxon>
        <taxon>Ditrichaceae</taxon>
        <taxon>Ceratodon</taxon>
    </lineage>
</organism>
<evidence type="ECO:0000313" key="2">
    <source>
        <dbReference type="Proteomes" id="UP000822688"/>
    </source>
</evidence>
<dbReference type="Proteomes" id="UP000822688">
    <property type="component" value="Chromosome 1"/>
</dbReference>
<keyword evidence="2" id="KW-1185">Reference proteome</keyword>
<comment type="caution">
    <text evidence="1">The sequence shown here is derived from an EMBL/GenBank/DDBJ whole genome shotgun (WGS) entry which is preliminary data.</text>
</comment>
<sequence length="54" mass="5926">MLLATKHKGPYVCEHLPEEGVVTLLFGVLKRHDSPLSVVTQLAVKALEKFLGDP</sequence>
<reference evidence="1" key="1">
    <citation type="submission" date="2020-06" db="EMBL/GenBank/DDBJ databases">
        <title>WGS assembly of Ceratodon purpureus strain R40.</title>
        <authorList>
            <person name="Carey S.B."/>
            <person name="Jenkins J."/>
            <person name="Shu S."/>
            <person name="Lovell J.T."/>
            <person name="Sreedasyam A."/>
            <person name="Maumus F."/>
            <person name="Tiley G.P."/>
            <person name="Fernandez-Pozo N."/>
            <person name="Barry K."/>
            <person name="Chen C."/>
            <person name="Wang M."/>
            <person name="Lipzen A."/>
            <person name="Daum C."/>
            <person name="Saski C.A."/>
            <person name="Payton A.C."/>
            <person name="Mcbreen J.C."/>
            <person name="Conrad R.E."/>
            <person name="Kollar L.M."/>
            <person name="Olsson S."/>
            <person name="Huttunen S."/>
            <person name="Landis J.B."/>
            <person name="Wickett N.J."/>
            <person name="Johnson M.G."/>
            <person name="Rensing S.A."/>
            <person name="Grimwood J."/>
            <person name="Schmutz J."/>
            <person name="Mcdaniel S.F."/>
        </authorList>
    </citation>
    <scope>NUCLEOTIDE SEQUENCE</scope>
    <source>
        <strain evidence="1">R40</strain>
    </source>
</reference>
<dbReference type="AlphaFoldDB" id="A0A8T0J4Q1"/>
<evidence type="ECO:0000313" key="1">
    <source>
        <dbReference type="EMBL" id="KAG0590525.1"/>
    </source>
</evidence>
<protein>
    <submittedName>
        <fullName evidence="1">Uncharacterized protein</fullName>
    </submittedName>
</protein>
<name>A0A8T0J4Q1_CERPU</name>
<accession>A0A8T0J4Q1</accession>
<gene>
    <name evidence="1" type="ORF">KC19_1G106100</name>
</gene>
<proteinExistence type="predicted"/>